<comment type="similarity">
    <text evidence="2">Belongs to the EamA transporter family.</text>
</comment>
<evidence type="ECO:0000256" key="3">
    <source>
        <dbReference type="ARBA" id="ARBA00022692"/>
    </source>
</evidence>
<protein>
    <submittedName>
        <fullName evidence="8">DMT family transporter</fullName>
    </submittedName>
</protein>
<feature type="transmembrane region" description="Helical" evidence="6">
    <location>
        <begin position="269"/>
        <end position="285"/>
    </location>
</feature>
<dbReference type="InterPro" id="IPR050638">
    <property type="entry name" value="AA-Vitamin_Transporters"/>
</dbReference>
<name>A0ABU6N9H3_9BACI</name>
<keyword evidence="4 6" id="KW-1133">Transmembrane helix</keyword>
<dbReference type="Proteomes" id="UP001330749">
    <property type="component" value="Unassembled WGS sequence"/>
</dbReference>
<evidence type="ECO:0000256" key="5">
    <source>
        <dbReference type="ARBA" id="ARBA00023136"/>
    </source>
</evidence>
<feature type="transmembrane region" description="Helical" evidence="6">
    <location>
        <begin position="103"/>
        <end position="119"/>
    </location>
</feature>
<feature type="transmembrane region" description="Helical" evidence="6">
    <location>
        <begin position="244"/>
        <end position="263"/>
    </location>
</feature>
<comment type="caution">
    <text evidence="8">The sequence shown here is derived from an EMBL/GenBank/DDBJ whole genome shotgun (WGS) entry which is preliminary data.</text>
</comment>
<dbReference type="SUPFAM" id="SSF103481">
    <property type="entry name" value="Multidrug resistance efflux transporter EmrE"/>
    <property type="match status" value="2"/>
</dbReference>
<evidence type="ECO:0000259" key="7">
    <source>
        <dbReference type="Pfam" id="PF00892"/>
    </source>
</evidence>
<dbReference type="InterPro" id="IPR037185">
    <property type="entry name" value="EmrE-like"/>
</dbReference>
<evidence type="ECO:0000256" key="6">
    <source>
        <dbReference type="SAM" id="Phobius"/>
    </source>
</evidence>
<accession>A0ABU6N9H3</accession>
<feature type="transmembrane region" description="Helical" evidence="6">
    <location>
        <begin position="12"/>
        <end position="35"/>
    </location>
</feature>
<sequence>MQREAREKLGILLGLVGVICFSLTLPCTRVAVAYFGTTVVGLGRTVVAAILVAGVLIIRKEKLPSPRQFISLLIVAVGAVLGFPLLTTWAMEYLPVSHGAVEVALLPLATAGFAIFRAGEIPSLKFWISSVIGSVAVIIYALHLGLGSLKFADLAILLAVIILGLSYAEGGRLSKELGSWQVIAWAILIGAPFFIIPVGLNLTTEMLHAPIHAWVSFIYLAVVSQFLAYVAWYSGMAMGGIARVSQIQYLQPFLMILFAIVFLDESITLFTLIIALIVVFSVIIGKNTEIRKVQPISQESLPQSSETHNSKSID</sequence>
<reference evidence="8 9" key="1">
    <citation type="submission" date="2023-03" db="EMBL/GenBank/DDBJ databases">
        <title>Bacillus Genome Sequencing.</title>
        <authorList>
            <person name="Dunlap C."/>
        </authorList>
    </citation>
    <scope>NUCLEOTIDE SEQUENCE [LARGE SCALE GENOMIC DNA]</scope>
    <source>
        <strain evidence="8 9">B-14544</strain>
    </source>
</reference>
<keyword evidence="3 6" id="KW-0812">Transmembrane</keyword>
<evidence type="ECO:0000313" key="8">
    <source>
        <dbReference type="EMBL" id="MED3561335.1"/>
    </source>
</evidence>
<feature type="transmembrane region" description="Helical" evidence="6">
    <location>
        <begin position="70"/>
        <end position="91"/>
    </location>
</feature>
<feature type="transmembrane region" description="Helical" evidence="6">
    <location>
        <begin position="151"/>
        <end position="168"/>
    </location>
</feature>
<evidence type="ECO:0000256" key="4">
    <source>
        <dbReference type="ARBA" id="ARBA00022989"/>
    </source>
</evidence>
<dbReference type="PANTHER" id="PTHR32322">
    <property type="entry name" value="INNER MEMBRANE TRANSPORTER"/>
    <property type="match status" value="1"/>
</dbReference>
<feature type="transmembrane region" description="Helical" evidence="6">
    <location>
        <begin position="180"/>
        <end position="199"/>
    </location>
</feature>
<gene>
    <name evidence="8" type="ORF">P4447_02075</name>
</gene>
<dbReference type="InterPro" id="IPR000620">
    <property type="entry name" value="EamA_dom"/>
</dbReference>
<feature type="domain" description="EamA" evidence="7">
    <location>
        <begin position="151"/>
        <end position="284"/>
    </location>
</feature>
<feature type="transmembrane region" description="Helical" evidence="6">
    <location>
        <begin position="211"/>
        <end position="232"/>
    </location>
</feature>
<dbReference type="RefSeq" id="WP_327966188.1">
    <property type="nucleotide sequence ID" value="NZ_JARMQG010000015.1"/>
</dbReference>
<evidence type="ECO:0000256" key="1">
    <source>
        <dbReference type="ARBA" id="ARBA00004127"/>
    </source>
</evidence>
<evidence type="ECO:0000256" key="2">
    <source>
        <dbReference type="ARBA" id="ARBA00007362"/>
    </source>
</evidence>
<keyword evidence="5 6" id="KW-0472">Membrane</keyword>
<organism evidence="8 9">
    <name type="scientific">Bacillus xiapuensis</name>
    <dbReference type="NCBI Taxonomy" id="2014075"/>
    <lineage>
        <taxon>Bacteria</taxon>
        <taxon>Bacillati</taxon>
        <taxon>Bacillota</taxon>
        <taxon>Bacilli</taxon>
        <taxon>Bacillales</taxon>
        <taxon>Bacillaceae</taxon>
        <taxon>Bacillus</taxon>
    </lineage>
</organism>
<feature type="transmembrane region" description="Helical" evidence="6">
    <location>
        <begin position="126"/>
        <end position="145"/>
    </location>
</feature>
<comment type="subcellular location">
    <subcellularLocation>
        <location evidence="1">Endomembrane system</location>
        <topology evidence="1">Multi-pass membrane protein</topology>
    </subcellularLocation>
</comment>
<dbReference type="EMBL" id="JARMQG010000015">
    <property type="protein sequence ID" value="MED3561335.1"/>
    <property type="molecule type" value="Genomic_DNA"/>
</dbReference>
<keyword evidence="9" id="KW-1185">Reference proteome</keyword>
<feature type="transmembrane region" description="Helical" evidence="6">
    <location>
        <begin position="41"/>
        <end position="58"/>
    </location>
</feature>
<proteinExistence type="inferred from homology"/>
<dbReference type="PANTHER" id="PTHR32322:SF2">
    <property type="entry name" value="EAMA DOMAIN-CONTAINING PROTEIN"/>
    <property type="match status" value="1"/>
</dbReference>
<dbReference type="Pfam" id="PF00892">
    <property type="entry name" value="EamA"/>
    <property type="match status" value="2"/>
</dbReference>
<feature type="domain" description="EamA" evidence="7">
    <location>
        <begin position="9"/>
        <end position="139"/>
    </location>
</feature>
<evidence type="ECO:0000313" key="9">
    <source>
        <dbReference type="Proteomes" id="UP001330749"/>
    </source>
</evidence>